<dbReference type="InParanoid" id="A0A6C2YNQ2"/>
<feature type="transmembrane region" description="Helical" evidence="8">
    <location>
        <begin position="384"/>
        <end position="403"/>
    </location>
</feature>
<dbReference type="Pfam" id="PF13231">
    <property type="entry name" value="PMT_2"/>
    <property type="match status" value="1"/>
</dbReference>
<keyword evidence="4" id="KW-0808">Transferase</keyword>
<dbReference type="Proteomes" id="UP000464378">
    <property type="component" value="Chromosome"/>
</dbReference>
<dbReference type="AlphaFoldDB" id="A0A6C2YNQ2"/>
<feature type="transmembrane region" description="Helical" evidence="8">
    <location>
        <begin position="237"/>
        <end position="255"/>
    </location>
</feature>
<dbReference type="EMBL" id="LR593887">
    <property type="protein sequence ID" value="VTS02144.1"/>
    <property type="molecule type" value="Genomic_DNA"/>
</dbReference>
<reference evidence="10" key="1">
    <citation type="submission" date="2019-04" db="EMBL/GenBank/DDBJ databases">
        <authorList>
            <consortium name="Science for Life Laboratories"/>
        </authorList>
    </citation>
    <scope>NUCLEOTIDE SEQUENCE</scope>
    <source>
        <strain evidence="10">MBLW1</strain>
    </source>
</reference>
<organism evidence="10">
    <name type="scientific">Tuwongella immobilis</name>
    <dbReference type="NCBI Taxonomy" id="692036"/>
    <lineage>
        <taxon>Bacteria</taxon>
        <taxon>Pseudomonadati</taxon>
        <taxon>Planctomycetota</taxon>
        <taxon>Planctomycetia</taxon>
        <taxon>Gemmatales</taxon>
        <taxon>Gemmataceae</taxon>
        <taxon>Tuwongella</taxon>
    </lineage>
</organism>
<evidence type="ECO:0000313" key="11">
    <source>
        <dbReference type="Proteomes" id="UP000464378"/>
    </source>
</evidence>
<dbReference type="GO" id="GO:0016763">
    <property type="term" value="F:pentosyltransferase activity"/>
    <property type="evidence" value="ECO:0007669"/>
    <property type="project" value="TreeGrafter"/>
</dbReference>
<keyword evidence="7 8" id="KW-0472">Membrane</keyword>
<evidence type="ECO:0000256" key="2">
    <source>
        <dbReference type="ARBA" id="ARBA00022475"/>
    </source>
</evidence>
<feature type="domain" description="Glycosyltransferase RgtA/B/C/D-like" evidence="9">
    <location>
        <begin position="82"/>
        <end position="252"/>
    </location>
</feature>
<evidence type="ECO:0000259" key="9">
    <source>
        <dbReference type="Pfam" id="PF13231"/>
    </source>
</evidence>
<dbReference type="GO" id="GO:0005886">
    <property type="term" value="C:plasma membrane"/>
    <property type="evidence" value="ECO:0007669"/>
    <property type="project" value="UniProtKB-SubCell"/>
</dbReference>
<gene>
    <name evidence="10" type="ORF">GMBLW1_12750</name>
</gene>
<keyword evidence="2" id="KW-1003">Cell membrane</keyword>
<evidence type="ECO:0000256" key="8">
    <source>
        <dbReference type="SAM" id="Phobius"/>
    </source>
</evidence>
<name>A0A6C2YNQ2_9BACT</name>
<evidence type="ECO:0000313" key="10">
    <source>
        <dbReference type="EMBL" id="VIP02685.1"/>
    </source>
</evidence>
<keyword evidence="6 8" id="KW-1133">Transmembrane helix</keyword>
<keyword evidence="5 8" id="KW-0812">Transmembrane</keyword>
<dbReference type="InterPro" id="IPR050297">
    <property type="entry name" value="LipidA_mod_glycosyltrf_83"/>
</dbReference>
<protein>
    <recommendedName>
        <fullName evidence="9">Glycosyltransferase RgtA/B/C/D-like domain-containing protein</fullName>
    </recommendedName>
</protein>
<keyword evidence="3" id="KW-0328">Glycosyltransferase</keyword>
<dbReference type="RefSeq" id="WP_162657833.1">
    <property type="nucleotide sequence ID" value="NZ_LR593887.1"/>
</dbReference>
<feature type="transmembrane region" description="Helical" evidence="8">
    <location>
        <begin position="292"/>
        <end position="311"/>
    </location>
</feature>
<evidence type="ECO:0000256" key="5">
    <source>
        <dbReference type="ARBA" id="ARBA00022692"/>
    </source>
</evidence>
<dbReference type="EMBL" id="LR586016">
    <property type="protein sequence ID" value="VIP02685.1"/>
    <property type="molecule type" value="Genomic_DNA"/>
</dbReference>
<evidence type="ECO:0000256" key="1">
    <source>
        <dbReference type="ARBA" id="ARBA00004651"/>
    </source>
</evidence>
<feature type="transmembrane region" description="Helical" evidence="8">
    <location>
        <begin position="350"/>
        <end position="372"/>
    </location>
</feature>
<evidence type="ECO:0000256" key="7">
    <source>
        <dbReference type="ARBA" id="ARBA00023136"/>
    </source>
</evidence>
<dbReference type="InterPro" id="IPR038731">
    <property type="entry name" value="RgtA/B/C-like"/>
</dbReference>
<feature type="transmembrane region" description="Helical" evidence="8">
    <location>
        <begin position="31"/>
        <end position="51"/>
    </location>
</feature>
<evidence type="ECO:0000256" key="3">
    <source>
        <dbReference type="ARBA" id="ARBA00022676"/>
    </source>
</evidence>
<evidence type="ECO:0000256" key="4">
    <source>
        <dbReference type="ARBA" id="ARBA00022679"/>
    </source>
</evidence>
<evidence type="ECO:0000256" key="6">
    <source>
        <dbReference type="ARBA" id="ARBA00022989"/>
    </source>
</evidence>
<feature type="transmembrane region" description="Helical" evidence="8">
    <location>
        <begin position="127"/>
        <end position="147"/>
    </location>
</feature>
<dbReference type="GO" id="GO:0009103">
    <property type="term" value="P:lipopolysaccharide biosynthetic process"/>
    <property type="evidence" value="ECO:0007669"/>
    <property type="project" value="UniProtKB-ARBA"/>
</dbReference>
<keyword evidence="11" id="KW-1185">Reference proteome</keyword>
<comment type="subcellular location">
    <subcellularLocation>
        <location evidence="1">Cell membrane</location>
        <topology evidence="1">Multi-pass membrane protein</topology>
    </subcellularLocation>
</comment>
<accession>A0A6C2YNQ2</accession>
<sequence>MLAGLSPRLTASLDRAANRSLAFLRGNANGWLLSLWCLLLFLPGITSGTLYRTESLRARIAWEGFRGDWLVPTLYGDPFLTKPPGMYAAICLASLPFGEVTPISARIPSIVAAWISVLAIHSMLRRVLSPTQALIGAMLTPMSLLWLDKAPSAEIDMLQVMWVTLAMLAWTRSREASFAGQNRSANGWWMLAMLAVTGGVLTKWTAPAFFYLAILTVAVCDWRTGRSIRWLFSAGHLIGGVVMLIIVGAWAWHAIEVAGWDRLRDTVGAEAIQRFDPNHKGRSYPWHETLLFPWQVFAASLPFGPFALLTLRQSFWLRQSDPIRGLLRIAHAWCWPNLIFWTILPEHAVRYAFPMTPGLAILAFLAILDLGARPDWSPVMRRGLMATVAIWLGVKLAFVGYVMPDRTEKRGVVATAQTIRDAVPDDEILYIYRLKDEGVLFYYGRSAQRLLAPDSGPSDQPFYALLREPEVAPFAAVPGQHLTIVQRCNDQQGDPITVVRIQRG</sequence>
<dbReference type="PANTHER" id="PTHR33908:SF11">
    <property type="entry name" value="MEMBRANE PROTEIN"/>
    <property type="match status" value="1"/>
</dbReference>
<proteinExistence type="predicted"/>
<dbReference type="PANTHER" id="PTHR33908">
    <property type="entry name" value="MANNOSYLTRANSFERASE YKCB-RELATED"/>
    <property type="match status" value="1"/>
</dbReference>
<dbReference type="KEGG" id="tim:GMBLW1_12750"/>